<dbReference type="VEuPathDB" id="VectorBase:AMEM007207"/>
<feature type="compositionally biased region" description="Basic and acidic residues" evidence="14">
    <location>
        <begin position="305"/>
        <end position="315"/>
    </location>
</feature>
<dbReference type="SUPFAM" id="SSF50494">
    <property type="entry name" value="Trypsin-like serine proteases"/>
    <property type="match status" value="1"/>
</dbReference>
<dbReference type="VEuPathDB" id="VectorBase:AMEM21_001995"/>
<feature type="compositionally biased region" description="Basic and acidic residues" evidence="14">
    <location>
        <begin position="74"/>
        <end position="83"/>
    </location>
</feature>
<dbReference type="Pfam" id="PF00089">
    <property type="entry name" value="Trypsin"/>
    <property type="match status" value="1"/>
</dbReference>
<evidence type="ECO:0000256" key="2">
    <source>
        <dbReference type="ARBA" id="ARBA00022525"/>
    </source>
</evidence>
<dbReference type="InterPro" id="IPR009003">
    <property type="entry name" value="Peptidase_S1_PA"/>
</dbReference>
<name>A0A182V1B4_ANOME</name>
<dbReference type="Gene3D" id="2.30.30.140">
    <property type="match status" value="1"/>
</dbReference>
<evidence type="ECO:0000256" key="4">
    <source>
        <dbReference type="ARBA" id="ARBA00022723"/>
    </source>
</evidence>
<dbReference type="InterPro" id="IPR001314">
    <property type="entry name" value="Peptidase_S1A"/>
</dbReference>
<dbReference type="Pfam" id="PF00567">
    <property type="entry name" value="TUDOR"/>
    <property type="match status" value="1"/>
</dbReference>
<evidence type="ECO:0000256" key="12">
    <source>
        <dbReference type="ARBA" id="ARBA00024195"/>
    </source>
</evidence>
<evidence type="ECO:0000256" key="14">
    <source>
        <dbReference type="SAM" id="MobiDB-lite"/>
    </source>
</evidence>
<dbReference type="PANTHER" id="PTHR24264">
    <property type="entry name" value="TRYPSIN-RELATED"/>
    <property type="match status" value="1"/>
</dbReference>
<feature type="domain" description="MYND-type" evidence="17">
    <location>
        <begin position="144"/>
        <end position="180"/>
    </location>
</feature>
<keyword evidence="7" id="KW-0378">Hydrolase</keyword>
<evidence type="ECO:0000259" key="15">
    <source>
        <dbReference type="PROSITE" id="PS50240"/>
    </source>
</evidence>
<dbReference type="PROSITE" id="PS50304">
    <property type="entry name" value="TUDOR"/>
    <property type="match status" value="1"/>
</dbReference>
<keyword evidence="19" id="KW-1185">Reference proteome</keyword>
<feature type="domain" description="Tudor" evidence="16">
    <location>
        <begin position="390"/>
        <end position="446"/>
    </location>
</feature>
<comment type="subcellular location">
    <subcellularLocation>
        <location evidence="1">Secreted</location>
    </subcellularLocation>
</comment>
<dbReference type="PROSITE" id="PS50240">
    <property type="entry name" value="TRYPSIN_DOM"/>
    <property type="match status" value="1"/>
</dbReference>
<organism evidence="18 19">
    <name type="scientific">Anopheles merus</name>
    <name type="common">Mosquito</name>
    <dbReference type="NCBI Taxonomy" id="30066"/>
    <lineage>
        <taxon>Eukaryota</taxon>
        <taxon>Metazoa</taxon>
        <taxon>Ecdysozoa</taxon>
        <taxon>Arthropoda</taxon>
        <taxon>Hexapoda</taxon>
        <taxon>Insecta</taxon>
        <taxon>Pterygota</taxon>
        <taxon>Neoptera</taxon>
        <taxon>Endopterygota</taxon>
        <taxon>Diptera</taxon>
        <taxon>Nematocera</taxon>
        <taxon>Culicoidea</taxon>
        <taxon>Culicidae</taxon>
        <taxon>Anophelinae</taxon>
        <taxon>Anopheles</taxon>
    </lineage>
</organism>
<dbReference type="PROSITE" id="PS50865">
    <property type="entry name" value="ZF_MYND_2"/>
    <property type="match status" value="1"/>
</dbReference>
<proteinExistence type="inferred from homology"/>
<dbReference type="InterPro" id="IPR018114">
    <property type="entry name" value="TRYPSIN_HIS"/>
</dbReference>
<evidence type="ECO:0000313" key="19">
    <source>
        <dbReference type="Proteomes" id="UP000075903"/>
    </source>
</evidence>
<keyword evidence="4" id="KW-0479">Metal-binding</keyword>
<dbReference type="FunFam" id="2.40.10.10:FF:000054">
    <property type="entry name" value="Complement C1r subcomponent"/>
    <property type="match status" value="1"/>
</dbReference>
<keyword evidence="8" id="KW-0720">Serine protease</keyword>
<evidence type="ECO:0000259" key="16">
    <source>
        <dbReference type="PROSITE" id="PS50304"/>
    </source>
</evidence>
<sequence>MADSFFKAVIRDPKWDVRSEAKRLGFLFQLYIDAKKPTEVFIKYKTAKEAAKARASLAQNENVLRVESMDEWNIKPKKQESKQPEYNASAAPSLVGSTVQTRSPAKHNSAAPNHMPQPMQMQMPMQMPMQMQMPMGPQGMFNVCAACRNSGASFQCFVCGIFYCGDQCQRADWPAHIMQCVPRLVRATNPFVAANVPQMSMPLPFNGMFPGAGNNNWYENKENVQHHAPPHSNGPVAGSSKQQPGTSKQQAQQPKPVPTASSKESPPCNVPTNVLKSMAMKRHQDQADPSNGLVSGAPSAPAKANEAKPAKEGSKLAKRVQQKTAPKRTIQYATFPLEGENVKISYVSAGGELYVYRTGPEANGQPNRYIELVKRSIECARGVKEMVQAAPKVEDVVFAPFDGDYYRAAVKSVDGSLVSVFFPDFGNSLTVEWKQLKDIPDKDIQYGTCYTHAVKIEGVPTPYTPMVYQFLCQLQELDDFELTKVEDGAVGKTIDMRHVRELYQLSEKVREVGKKEKMDDKAKKAAVKQEAVPKAAVPDPASYLPVTADDIIEHDMQMGPDVELMIVEASELDGLNQLTVILKSDSLEFANMLNECEQRGAADPNPYQPEEENLVFLLQFEGIWCRALLASSQDEEKQYYLLDLGIIRTLSEQPECRRYPAGLTRKMFACECIVDNPEMLGVTNATEDNNVALREMAPYVVLSVVVLSLTPLFLPPTDAIVRGERVRKRGMFPFAVSLQLADANWTHFCGGTHLGDGWILTAAHCIIPLRKGNLTQMVAVIGGASLDDSTVERLPIVETHLLDSYNPVTMVGDIALLRAALPTTPSSKLEDDPRSMLSLPNDTYRTAANGELCYIFGYGSGSYDGPISRTLHYGTVLALELDRCIGMMGAVVAPPTDSGMFCAIGRSDACKGDSGGGYVCQRPPSTQFVLRGVISYGVGCGAPGTPGVYTDVAYYLRHFPIGPTV</sequence>
<dbReference type="EnsemblMetazoa" id="AMEM007207-RA">
    <property type="protein sequence ID" value="AMEM007207-PA"/>
    <property type="gene ID" value="AMEM007207"/>
</dbReference>
<evidence type="ECO:0000256" key="5">
    <source>
        <dbReference type="ARBA" id="ARBA00022729"/>
    </source>
</evidence>
<dbReference type="Gene3D" id="6.10.140.2220">
    <property type="match status" value="1"/>
</dbReference>
<dbReference type="STRING" id="30066.A0A182V1B4"/>
<dbReference type="PROSITE" id="PS00134">
    <property type="entry name" value="TRYPSIN_HIS"/>
    <property type="match status" value="1"/>
</dbReference>
<keyword evidence="6 13" id="KW-0863">Zinc-finger</keyword>
<evidence type="ECO:0000256" key="13">
    <source>
        <dbReference type="PROSITE-ProRule" id="PRU00134"/>
    </source>
</evidence>
<reference evidence="18" key="1">
    <citation type="submission" date="2020-05" db="UniProtKB">
        <authorList>
            <consortium name="EnsemblMetazoa"/>
        </authorList>
    </citation>
    <scope>IDENTIFICATION</scope>
    <source>
        <strain evidence="18">MAF</strain>
    </source>
</reference>
<dbReference type="VEuPathDB" id="VectorBase:AMEM21_008077"/>
<keyword evidence="9" id="KW-0862">Zinc</keyword>
<evidence type="ECO:0000256" key="6">
    <source>
        <dbReference type="ARBA" id="ARBA00022771"/>
    </source>
</evidence>
<dbReference type="PANTHER" id="PTHR24264:SF65">
    <property type="entry name" value="SRCR DOMAIN-CONTAINING PROTEIN"/>
    <property type="match status" value="1"/>
</dbReference>
<dbReference type="CDD" id="cd00190">
    <property type="entry name" value="Tryp_SPc"/>
    <property type="match status" value="1"/>
</dbReference>
<dbReference type="Gene3D" id="2.40.10.10">
    <property type="entry name" value="Trypsin-like serine proteases"/>
    <property type="match status" value="1"/>
</dbReference>
<evidence type="ECO:0000313" key="18">
    <source>
        <dbReference type="EnsemblMetazoa" id="AMEM007207-PA"/>
    </source>
</evidence>
<dbReference type="PRINTS" id="PR00722">
    <property type="entry name" value="CHYMOTRYPSIN"/>
</dbReference>
<keyword evidence="5" id="KW-0732">Signal</keyword>
<dbReference type="GO" id="GO:0008270">
    <property type="term" value="F:zinc ion binding"/>
    <property type="evidence" value="ECO:0007669"/>
    <property type="project" value="UniProtKB-KW"/>
</dbReference>
<keyword evidence="10" id="KW-1015">Disulfide bond</keyword>
<evidence type="ECO:0000256" key="3">
    <source>
        <dbReference type="ARBA" id="ARBA00022670"/>
    </source>
</evidence>
<dbReference type="SUPFAM" id="SSF63748">
    <property type="entry name" value="Tudor/PWWP/MBT"/>
    <property type="match status" value="1"/>
</dbReference>
<evidence type="ECO:0000256" key="1">
    <source>
        <dbReference type="ARBA" id="ARBA00004613"/>
    </source>
</evidence>
<dbReference type="AlphaFoldDB" id="A0A182V1B4"/>
<comment type="similarity">
    <text evidence="12">Belongs to the peptidase S1 family. CLIP subfamily.</text>
</comment>
<accession>A0A182V1B4</accession>
<dbReference type="SMART" id="SM00020">
    <property type="entry name" value="Tryp_SPc"/>
    <property type="match status" value="1"/>
</dbReference>
<protein>
    <recommendedName>
        <fullName evidence="20">MYND-type domain-containing protein</fullName>
    </recommendedName>
</protein>
<dbReference type="SMART" id="SM00333">
    <property type="entry name" value="TUDOR"/>
    <property type="match status" value="1"/>
</dbReference>
<keyword evidence="2" id="KW-0964">Secreted</keyword>
<feature type="compositionally biased region" description="Polar residues" evidence="14">
    <location>
        <begin position="239"/>
        <end position="275"/>
    </location>
</feature>
<feature type="region of interest" description="Disordered" evidence="14">
    <location>
        <begin position="74"/>
        <end position="117"/>
    </location>
</feature>
<feature type="region of interest" description="Disordered" evidence="14">
    <location>
        <begin position="224"/>
        <end position="325"/>
    </location>
</feature>
<dbReference type="InterPro" id="IPR050127">
    <property type="entry name" value="Serine_Proteases_S1"/>
</dbReference>
<evidence type="ECO:0000256" key="11">
    <source>
        <dbReference type="ARBA" id="ARBA00023180"/>
    </source>
</evidence>
<keyword evidence="3" id="KW-0645">Protease</keyword>
<dbReference type="InterPro" id="IPR002999">
    <property type="entry name" value="Tudor"/>
</dbReference>
<evidence type="ECO:0000256" key="10">
    <source>
        <dbReference type="ARBA" id="ARBA00023157"/>
    </source>
</evidence>
<keyword evidence="11" id="KW-0325">Glycoprotein</keyword>
<dbReference type="InterPro" id="IPR002893">
    <property type="entry name" value="Znf_MYND"/>
</dbReference>
<dbReference type="Pfam" id="PF01753">
    <property type="entry name" value="zf-MYND"/>
    <property type="match status" value="1"/>
</dbReference>
<dbReference type="InterPro" id="IPR043504">
    <property type="entry name" value="Peptidase_S1_PA_chymotrypsin"/>
</dbReference>
<evidence type="ECO:0000259" key="17">
    <source>
        <dbReference type="PROSITE" id="PS50865"/>
    </source>
</evidence>
<dbReference type="GO" id="GO:0006508">
    <property type="term" value="P:proteolysis"/>
    <property type="evidence" value="ECO:0007669"/>
    <property type="project" value="UniProtKB-KW"/>
</dbReference>
<evidence type="ECO:0000256" key="8">
    <source>
        <dbReference type="ARBA" id="ARBA00022825"/>
    </source>
</evidence>
<dbReference type="SUPFAM" id="SSF144232">
    <property type="entry name" value="HIT/MYND zinc finger-like"/>
    <property type="match status" value="1"/>
</dbReference>
<feature type="domain" description="Peptidase S1" evidence="15">
    <location>
        <begin position="720"/>
        <end position="956"/>
    </location>
</feature>
<evidence type="ECO:0000256" key="9">
    <source>
        <dbReference type="ARBA" id="ARBA00022833"/>
    </source>
</evidence>
<dbReference type="Proteomes" id="UP000075903">
    <property type="component" value="Unassembled WGS sequence"/>
</dbReference>
<dbReference type="GO" id="GO:0005615">
    <property type="term" value="C:extracellular space"/>
    <property type="evidence" value="ECO:0007669"/>
    <property type="project" value="TreeGrafter"/>
</dbReference>
<dbReference type="InterPro" id="IPR001254">
    <property type="entry name" value="Trypsin_dom"/>
</dbReference>
<evidence type="ECO:0008006" key="20">
    <source>
        <dbReference type="Google" id="ProtNLM"/>
    </source>
</evidence>
<evidence type="ECO:0000256" key="7">
    <source>
        <dbReference type="ARBA" id="ARBA00022801"/>
    </source>
</evidence>
<dbReference type="GO" id="GO:0004252">
    <property type="term" value="F:serine-type endopeptidase activity"/>
    <property type="evidence" value="ECO:0007669"/>
    <property type="project" value="InterPro"/>
</dbReference>